<dbReference type="Gene3D" id="1.25.20.10">
    <property type="entry name" value="Bacterial muramidases"/>
    <property type="match status" value="1"/>
</dbReference>
<evidence type="ECO:0000259" key="2">
    <source>
        <dbReference type="Pfam" id="PF01464"/>
    </source>
</evidence>
<dbReference type="SUPFAM" id="SSF53955">
    <property type="entry name" value="Lysozyme-like"/>
    <property type="match status" value="1"/>
</dbReference>
<dbReference type="GO" id="GO:0016020">
    <property type="term" value="C:membrane"/>
    <property type="evidence" value="ECO:0007669"/>
    <property type="project" value="InterPro"/>
</dbReference>
<sequence>MLKRLISLVFLLMAFYYLPAFSDTTVLILPKIKPKNLSMPIKKKISNILPIKKPFIKEKKTSVKKFLLPEKKPLNKLANNLFVKKKSIQSSIVPKEKPLKKDKIQPKEKKIISISGLEKKIDGAFLLPVKKPLTYKKIVTKEAKKSKILSKKDYEYAKEIFANISKKKWSVVFRLTKKVKNKDFKNLVSWIYLKEKSNRATFNDYIKFIDKNPNYPRINRLKYLAEHKINLNSTSANNVIRWFSFNPPLSGYGKIKLAESYLLKGNTFEGTRLLKEGWITSALSSKDLRYLNKKYKKILNTSDHIKRADFMAWEYKYWDLKRILRYLPKDYRALYNARQILMSRSYGVDRAISRVPEKFKSDIGLRYDRLKWRRRRGRVESSLEIINKAPNNKAALVRADLWWKERAIISRSLIYKKKYQLAYEVAKNHSLDDGNEYAEAEWLSGWIALTFLNNPNLALKHFDNFYKNVGYPISLSRGAYWLGATYEKLGKNKLSEDLFKEGSKYLTTYYGQLSFQKLNPFEEFELKDESKYSKEYEKEFNKNILVKHLILLKELDKSKYGKDILKHLADLDINKGSEVLAAKLATQLGRYDYAIQISKKASYEKRFYNQFNYPIITTPAEINGRKMPSQEIILAIARQESEFDPKANSYAGAKGMMQVMTYTAKLIAKQMNVRYSKSKLTSNPEYNIKLGTYYFNSLLNDYGGIYPFAIAAYNAGPKRVKYWRKINGDPSKKKIDYVNWIELIKFEETRNYVQRVLENANVYKYMLNQKPVRLESFFK</sequence>
<protein>
    <recommendedName>
        <fullName evidence="2">Transglycosylase SLT domain-containing protein</fullName>
    </recommendedName>
</protein>
<proteinExistence type="predicted"/>
<dbReference type="CDD" id="cd13401">
    <property type="entry name" value="Slt70-like"/>
    <property type="match status" value="1"/>
</dbReference>
<dbReference type="Pfam" id="PF01464">
    <property type="entry name" value="SLT"/>
    <property type="match status" value="1"/>
</dbReference>
<dbReference type="GO" id="GO:0000270">
    <property type="term" value="P:peptidoglycan metabolic process"/>
    <property type="evidence" value="ECO:0007669"/>
    <property type="project" value="InterPro"/>
</dbReference>
<dbReference type="AlphaFoldDB" id="A0A381XU80"/>
<name>A0A381XU80_9ZZZZ</name>
<dbReference type="EMBL" id="UINC01016403">
    <property type="protein sequence ID" value="SVA68319.1"/>
    <property type="molecule type" value="Genomic_DNA"/>
</dbReference>
<dbReference type="PROSITE" id="PS00922">
    <property type="entry name" value="TRANSGLYCOSYLASE"/>
    <property type="match status" value="1"/>
</dbReference>
<accession>A0A381XU80</accession>
<keyword evidence="1" id="KW-0732">Signal</keyword>
<evidence type="ECO:0000256" key="1">
    <source>
        <dbReference type="ARBA" id="ARBA00022729"/>
    </source>
</evidence>
<dbReference type="GO" id="GO:0042597">
    <property type="term" value="C:periplasmic space"/>
    <property type="evidence" value="ECO:0007669"/>
    <property type="project" value="InterPro"/>
</dbReference>
<reference evidence="3" key="1">
    <citation type="submission" date="2018-05" db="EMBL/GenBank/DDBJ databases">
        <authorList>
            <person name="Lanie J.A."/>
            <person name="Ng W.-L."/>
            <person name="Kazmierczak K.M."/>
            <person name="Andrzejewski T.M."/>
            <person name="Davidsen T.M."/>
            <person name="Wayne K.J."/>
            <person name="Tettelin H."/>
            <person name="Glass J.I."/>
            <person name="Rusch D."/>
            <person name="Podicherti R."/>
            <person name="Tsui H.-C.T."/>
            <person name="Winkler M.E."/>
        </authorList>
    </citation>
    <scope>NUCLEOTIDE SEQUENCE</scope>
</reference>
<dbReference type="PANTHER" id="PTHR37423">
    <property type="entry name" value="SOLUBLE LYTIC MUREIN TRANSGLYCOSYLASE-RELATED"/>
    <property type="match status" value="1"/>
</dbReference>
<dbReference type="PANTHER" id="PTHR37423:SF2">
    <property type="entry name" value="MEMBRANE-BOUND LYTIC MUREIN TRANSGLYCOSYLASE C"/>
    <property type="match status" value="1"/>
</dbReference>
<organism evidence="3">
    <name type="scientific">marine metagenome</name>
    <dbReference type="NCBI Taxonomy" id="408172"/>
    <lineage>
        <taxon>unclassified sequences</taxon>
        <taxon>metagenomes</taxon>
        <taxon>ecological metagenomes</taxon>
    </lineage>
</organism>
<dbReference type="InterPro" id="IPR008939">
    <property type="entry name" value="Lytic_TGlycosylase_superhlx_U"/>
</dbReference>
<dbReference type="Gene3D" id="1.10.530.10">
    <property type="match status" value="1"/>
</dbReference>
<gene>
    <name evidence="3" type="ORF">METZ01_LOCUS121173</name>
</gene>
<dbReference type="SUPFAM" id="SSF48435">
    <property type="entry name" value="Bacterial muramidases"/>
    <property type="match status" value="1"/>
</dbReference>
<evidence type="ECO:0000313" key="3">
    <source>
        <dbReference type="EMBL" id="SVA68319.1"/>
    </source>
</evidence>
<dbReference type="InterPro" id="IPR008258">
    <property type="entry name" value="Transglycosylase_SLT_dom_1"/>
</dbReference>
<feature type="domain" description="Transglycosylase SLT" evidence="2">
    <location>
        <begin position="625"/>
        <end position="734"/>
    </location>
</feature>
<dbReference type="GO" id="GO:0004553">
    <property type="term" value="F:hydrolase activity, hydrolyzing O-glycosyl compounds"/>
    <property type="evidence" value="ECO:0007669"/>
    <property type="project" value="InterPro"/>
</dbReference>
<dbReference type="InterPro" id="IPR000189">
    <property type="entry name" value="Transglyc_AS"/>
</dbReference>
<dbReference type="InterPro" id="IPR023346">
    <property type="entry name" value="Lysozyme-like_dom_sf"/>
</dbReference>
<dbReference type="GO" id="GO:0008933">
    <property type="term" value="F:peptidoglycan lytic transglycosylase activity"/>
    <property type="evidence" value="ECO:0007669"/>
    <property type="project" value="InterPro"/>
</dbReference>